<dbReference type="PANTHER" id="PTHR30055:SF234">
    <property type="entry name" value="HTH-TYPE TRANSCRIPTIONAL REGULATOR BETI"/>
    <property type="match status" value="1"/>
</dbReference>
<evidence type="ECO:0000259" key="5">
    <source>
        <dbReference type="PROSITE" id="PS50977"/>
    </source>
</evidence>
<dbReference type="Gene3D" id="1.10.357.10">
    <property type="entry name" value="Tetracycline Repressor, domain 2"/>
    <property type="match status" value="1"/>
</dbReference>
<dbReference type="SUPFAM" id="SSF46689">
    <property type="entry name" value="Homeodomain-like"/>
    <property type="match status" value="1"/>
</dbReference>
<accession>A0A150SY66</accession>
<reference evidence="6 7" key="1">
    <citation type="submission" date="2014-02" db="EMBL/GenBank/DDBJ databases">
        <title>The small core and large imbalanced accessory genome model reveals a collaborative survival strategy of Sorangium cellulosum strains in nature.</title>
        <authorList>
            <person name="Han K."/>
            <person name="Peng R."/>
            <person name="Blom J."/>
            <person name="Li Y.-Z."/>
        </authorList>
    </citation>
    <scope>NUCLEOTIDE SEQUENCE [LARGE SCALE GENOMIC DNA]</scope>
    <source>
        <strain evidence="6 7">So0149</strain>
    </source>
</reference>
<dbReference type="InterPro" id="IPR050109">
    <property type="entry name" value="HTH-type_TetR-like_transc_reg"/>
</dbReference>
<keyword evidence="2 4" id="KW-0238">DNA-binding</keyword>
<feature type="domain" description="HTH tetR-type" evidence="5">
    <location>
        <begin position="4"/>
        <end position="64"/>
    </location>
</feature>
<sequence>MPRPSQRDRILAAAAVVVRRDGSDALTLDAVAAEAGVSKGGLLYHFASKEALVEGLVGALVADFDRRLAQREDGRPGSFTRAYLHATVEGEVPDRTSAALLAAVALAPHLLEPLRERYRAWAERLDRDGICPVDALVVRLAVDGLWMAELLGLDPPPPERRTEVIRRLGQLSEGRGP</sequence>
<comment type="caution">
    <text evidence="6">The sequence shown here is derived from an EMBL/GenBank/DDBJ whole genome shotgun (WGS) entry which is preliminary data.</text>
</comment>
<organism evidence="6 7">
    <name type="scientific">Sorangium cellulosum</name>
    <name type="common">Polyangium cellulosum</name>
    <dbReference type="NCBI Taxonomy" id="56"/>
    <lineage>
        <taxon>Bacteria</taxon>
        <taxon>Pseudomonadati</taxon>
        <taxon>Myxococcota</taxon>
        <taxon>Polyangia</taxon>
        <taxon>Polyangiales</taxon>
        <taxon>Polyangiaceae</taxon>
        <taxon>Sorangium</taxon>
    </lineage>
</organism>
<dbReference type="EMBL" id="JEMC01001416">
    <property type="protein sequence ID" value="KYF97376.1"/>
    <property type="molecule type" value="Genomic_DNA"/>
</dbReference>
<dbReference type="InterPro" id="IPR036271">
    <property type="entry name" value="Tet_transcr_reg_TetR-rel_C_sf"/>
</dbReference>
<dbReference type="SUPFAM" id="SSF48498">
    <property type="entry name" value="Tetracyclin repressor-like, C-terminal domain"/>
    <property type="match status" value="1"/>
</dbReference>
<dbReference type="GO" id="GO:0003700">
    <property type="term" value="F:DNA-binding transcription factor activity"/>
    <property type="evidence" value="ECO:0007669"/>
    <property type="project" value="TreeGrafter"/>
</dbReference>
<evidence type="ECO:0000313" key="7">
    <source>
        <dbReference type="Proteomes" id="UP000075515"/>
    </source>
</evidence>
<evidence type="ECO:0000256" key="3">
    <source>
        <dbReference type="ARBA" id="ARBA00023163"/>
    </source>
</evidence>
<dbReference type="PANTHER" id="PTHR30055">
    <property type="entry name" value="HTH-TYPE TRANSCRIPTIONAL REGULATOR RUTR"/>
    <property type="match status" value="1"/>
</dbReference>
<dbReference type="AlphaFoldDB" id="A0A150SY66"/>
<dbReference type="InterPro" id="IPR041479">
    <property type="entry name" value="TetR_CgmR_C"/>
</dbReference>
<evidence type="ECO:0000256" key="2">
    <source>
        <dbReference type="ARBA" id="ARBA00023125"/>
    </source>
</evidence>
<dbReference type="PRINTS" id="PR00455">
    <property type="entry name" value="HTHTETR"/>
</dbReference>
<dbReference type="Pfam" id="PF17937">
    <property type="entry name" value="TetR_C_28"/>
    <property type="match status" value="1"/>
</dbReference>
<keyword evidence="3" id="KW-0804">Transcription</keyword>
<dbReference type="InterPro" id="IPR009057">
    <property type="entry name" value="Homeodomain-like_sf"/>
</dbReference>
<dbReference type="InterPro" id="IPR001647">
    <property type="entry name" value="HTH_TetR"/>
</dbReference>
<feature type="DNA-binding region" description="H-T-H motif" evidence="4">
    <location>
        <begin position="27"/>
        <end position="46"/>
    </location>
</feature>
<dbReference type="Pfam" id="PF00440">
    <property type="entry name" value="TetR_N"/>
    <property type="match status" value="1"/>
</dbReference>
<proteinExistence type="predicted"/>
<evidence type="ECO:0000313" key="6">
    <source>
        <dbReference type="EMBL" id="KYF97376.1"/>
    </source>
</evidence>
<evidence type="ECO:0000256" key="1">
    <source>
        <dbReference type="ARBA" id="ARBA00023015"/>
    </source>
</evidence>
<name>A0A150SY66_SORCE</name>
<protein>
    <recommendedName>
        <fullName evidence="5">HTH tetR-type domain-containing protein</fullName>
    </recommendedName>
</protein>
<dbReference type="GO" id="GO:0000976">
    <property type="term" value="F:transcription cis-regulatory region binding"/>
    <property type="evidence" value="ECO:0007669"/>
    <property type="project" value="TreeGrafter"/>
</dbReference>
<dbReference type="Proteomes" id="UP000075515">
    <property type="component" value="Unassembled WGS sequence"/>
</dbReference>
<evidence type="ECO:0000256" key="4">
    <source>
        <dbReference type="PROSITE-ProRule" id="PRU00335"/>
    </source>
</evidence>
<gene>
    <name evidence="6" type="ORF">BE18_25710</name>
</gene>
<keyword evidence="1" id="KW-0805">Transcription regulation</keyword>
<dbReference type="PROSITE" id="PS50977">
    <property type="entry name" value="HTH_TETR_2"/>
    <property type="match status" value="1"/>
</dbReference>